<dbReference type="InterPro" id="IPR052159">
    <property type="entry name" value="Competence_DNA_uptake"/>
</dbReference>
<dbReference type="InterPro" id="IPR036866">
    <property type="entry name" value="RibonucZ/Hydroxyglut_hydro"/>
</dbReference>
<comment type="caution">
    <text evidence="1">The sequence shown here is derived from an EMBL/GenBank/DDBJ whole genome shotgun (WGS) entry which is preliminary data.</text>
</comment>
<keyword evidence="2" id="KW-1185">Reference proteome</keyword>
<protein>
    <recommendedName>
        <fullName evidence="3">MBL fold metallo-hydrolase</fullName>
    </recommendedName>
</protein>
<dbReference type="Gene3D" id="3.60.15.10">
    <property type="entry name" value="Ribonuclease Z/Hydroxyacylglutathione hydrolase-like"/>
    <property type="match status" value="1"/>
</dbReference>
<sequence length="398" mass="43306">MPVEVIFFNVGQGDCTFLWFYDVVGGGGGAGPAPLANRQGRAAALIDCGSLKPVAHRSTVGQPGTAEQRMVRHIDSVIADRLQRNAGAKQNVLDYLFLSHADADHFNQLGSVLGDSSGKLKYRIENVWYTGEAKEYKNKNTSFVYRMLKSNLRNQLFNGNNIIVNPPEDKGLFDRVMPVPGIPELSLLCSRLVAKIGSREVTSTVPGSRNSTSKNASSLVLMLSGETPQGSTDRQKVLLMADAETGVEQFLMDSDRHSGNYSRTANLWLKAGHHGSAYATSTEWLEHTTPDAVFFSSGTKVFGPTGMPSGVELERIEEALDDSGLHQPDITPPGNHHYGFFDSKAKPKKFDTGSTSKGICTSLFQAPPPAPAQGEWLGVDWHLILDDPQPGGYHLEYV</sequence>
<evidence type="ECO:0008006" key="3">
    <source>
        <dbReference type="Google" id="ProtNLM"/>
    </source>
</evidence>
<evidence type="ECO:0000313" key="2">
    <source>
        <dbReference type="Proteomes" id="UP001500879"/>
    </source>
</evidence>
<organism evidence="1 2">
    <name type="scientific">Streptomyces luteireticuli</name>
    <dbReference type="NCBI Taxonomy" id="173858"/>
    <lineage>
        <taxon>Bacteria</taxon>
        <taxon>Bacillati</taxon>
        <taxon>Actinomycetota</taxon>
        <taxon>Actinomycetes</taxon>
        <taxon>Kitasatosporales</taxon>
        <taxon>Streptomycetaceae</taxon>
        <taxon>Streptomyces</taxon>
    </lineage>
</organism>
<name>A0ABP3IQR2_9ACTN</name>
<dbReference type="SUPFAM" id="SSF56281">
    <property type="entry name" value="Metallo-hydrolase/oxidoreductase"/>
    <property type="match status" value="1"/>
</dbReference>
<reference evidence="2" key="1">
    <citation type="journal article" date="2019" name="Int. J. Syst. Evol. Microbiol.">
        <title>The Global Catalogue of Microorganisms (GCM) 10K type strain sequencing project: providing services to taxonomists for standard genome sequencing and annotation.</title>
        <authorList>
            <consortium name="The Broad Institute Genomics Platform"/>
            <consortium name="The Broad Institute Genome Sequencing Center for Infectious Disease"/>
            <person name="Wu L."/>
            <person name="Ma J."/>
        </authorList>
    </citation>
    <scope>NUCLEOTIDE SEQUENCE [LARGE SCALE GENOMIC DNA]</scope>
    <source>
        <strain evidence="2">JCM 4788</strain>
    </source>
</reference>
<dbReference type="Proteomes" id="UP001500879">
    <property type="component" value="Unassembled WGS sequence"/>
</dbReference>
<proteinExistence type="predicted"/>
<dbReference type="EMBL" id="BAAABX010000048">
    <property type="protein sequence ID" value="GAA0417906.1"/>
    <property type="molecule type" value="Genomic_DNA"/>
</dbReference>
<dbReference type="RefSeq" id="WP_344027031.1">
    <property type="nucleotide sequence ID" value="NZ_BAAABX010000048.1"/>
</dbReference>
<accession>A0ABP3IQR2</accession>
<gene>
    <name evidence="1" type="ORF">GCM10010357_44060</name>
</gene>
<evidence type="ECO:0000313" key="1">
    <source>
        <dbReference type="EMBL" id="GAA0417906.1"/>
    </source>
</evidence>
<dbReference type="PANTHER" id="PTHR30619:SF1">
    <property type="entry name" value="RECOMBINATION PROTEIN 2"/>
    <property type="match status" value="1"/>
</dbReference>
<dbReference type="PANTHER" id="PTHR30619">
    <property type="entry name" value="DNA INTERNALIZATION/COMPETENCE PROTEIN COMEC/REC2"/>
    <property type="match status" value="1"/>
</dbReference>